<reference evidence="1 2" key="1">
    <citation type="submission" date="2018-04" db="EMBL/GenBank/DDBJ databases">
        <title>Genomic Encyclopedia of Archaeal and Bacterial Type Strains, Phase II (KMG-II): from individual species to whole genera.</title>
        <authorList>
            <person name="Goeker M."/>
        </authorList>
    </citation>
    <scope>NUCLEOTIDE SEQUENCE [LARGE SCALE GENOMIC DNA]</scope>
    <source>
        <strain evidence="1 2">DSM 23382</strain>
    </source>
</reference>
<evidence type="ECO:0000313" key="2">
    <source>
        <dbReference type="Proteomes" id="UP000244081"/>
    </source>
</evidence>
<dbReference type="RefSeq" id="WP_107988748.1">
    <property type="nucleotide sequence ID" value="NZ_QAYG01000001.1"/>
</dbReference>
<dbReference type="EMBL" id="QAYG01000001">
    <property type="protein sequence ID" value="PTW63296.1"/>
    <property type="molecule type" value="Genomic_DNA"/>
</dbReference>
<organism evidence="1 2">
    <name type="scientific">Breoghania corrubedonensis</name>
    <dbReference type="NCBI Taxonomy" id="665038"/>
    <lineage>
        <taxon>Bacteria</taxon>
        <taxon>Pseudomonadati</taxon>
        <taxon>Pseudomonadota</taxon>
        <taxon>Alphaproteobacteria</taxon>
        <taxon>Hyphomicrobiales</taxon>
        <taxon>Stappiaceae</taxon>
        <taxon>Breoghania</taxon>
    </lineage>
</organism>
<keyword evidence="2" id="KW-1185">Reference proteome</keyword>
<evidence type="ECO:0000313" key="1">
    <source>
        <dbReference type="EMBL" id="PTW63296.1"/>
    </source>
</evidence>
<evidence type="ECO:0008006" key="3">
    <source>
        <dbReference type="Google" id="ProtNLM"/>
    </source>
</evidence>
<dbReference type="OrthoDB" id="3690091at2"/>
<dbReference type="Proteomes" id="UP000244081">
    <property type="component" value="Unassembled WGS sequence"/>
</dbReference>
<name>A0A2T5VHU8_9HYPH</name>
<sequence length="138" mass="14933">MSDPIEPFLGTWILDVEASDFEQSAPPQAGSCRIDTEGQRLVFHMLALDAKGETTEAELKGVPDGKPVKLEESGLVDAMVLYFRPDGALVSEARRGGAALMTAARKISDDGRTMTITQTVHLPDDTSPIDTAVYRRAQ</sequence>
<accession>A0A2T5VHU8</accession>
<protein>
    <recommendedName>
        <fullName evidence="3">Lipocalin-like protein</fullName>
    </recommendedName>
</protein>
<proteinExistence type="predicted"/>
<comment type="caution">
    <text evidence="1">The sequence shown here is derived from an EMBL/GenBank/DDBJ whole genome shotgun (WGS) entry which is preliminary data.</text>
</comment>
<gene>
    <name evidence="1" type="ORF">C8N35_1011347</name>
</gene>
<dbReference type="AlphaFoldDB" id="A0A2T5VHU8"/>